<evidence type="ECO:0000313" key="1">
    <source>
        <dbReference type="EMBL" id="KAK4301883.1"/>
    </source>
</evidence>
<proteinExistence type="predicted"/>
<dbReference type="Proteomes" id="UP001292094">
    <property type="component" value="Unassembled WGS sequence"/>
</dbReference>
<keyword evidence="2" id="KW-1185">Reference proteome</keyword>
<evidence type="ECO:0000313" key="2">
    <source>
        <dbReference type="Proteomes" id="UP001292094"/>
    </source>
</evidence>
<name>A0AAE1P5K2_9EUCA</name>
<dbReference type="AlphaFoldDB" id="A0AAE1P5K2"/>
<accession>A0AAE1P5K2</accession>
<dbReference type="EMBL" id="JAWZYT010002815">
    <property type="protein sequence ID" value="KAK4301883.1"/>
    <property type="molecule type" value="Genomic_DNA"/>
</dbReference>
<organism evidence="1 2">
    <name type="scientific">Petrolisthes manimaculis</name>
    <dbReference type="NCBI Taxonomy" id="1843537"/>
    <lineage>
        <taxon>Eukaryota</taxon>
        <taxon>Metazoa</taxon>
        <taxon>Ecdysozoa</taxon>
        <taxon>Arthropoda</taxon>
        <taxon>Crustacea</taxon>
        <taxon>Multicrustacea</taxon>
        <taxon>Malacostraca</taxon>
        <taxon>Eumalacostraca</taxon>
        <taxon>Eucarida</taxon>
        <taxon>Decapoda</taxon>
        <taxon>Pleocyemata</taxon>
        <taxon>Anomura</taxon>
        <taxon>Galatheoidea</taxon>
        <taxon>Porcellanidae</taxon>
        <taxon>Petrolisthes</taxon>
    </lineage>
</organism>
<sequence>MATTSLALLKLFNLSPIEDATREDLWLVTLLWLEASFVQRNCVTESKVDQGITGRSGDEMMVVVRGVDDDGDDNGVGVTVVVVVVVVVEVRGVGRVGQVLSALHDWSRHKR</sequence>
<comment type="caution">
    <text evidence="1">The sequence shown here is derived from an EMBL/GenBank/DDBJ whole genome shotgun (WGS) entry which is preliminary data.</text>
</comment>
<gene>
    <name evidence="1" type="ORF">Pmani_025996</name>
</gene>
<reference evidence="1" key="1">
    <citation type="submission" date="2023-11" db="EMBL/GenBank/DDBJ databases">
        <title>Genome assemblies of two species of porcelain crab, Petrolisthes cinctipes and Petrolisthes manimaculis (Anomura: Porcellanidae).</title>
        <authorList>
            <person name="Angst P."/>
        </authorList>
    </citation>
    <scope>NUCLEOTIDE SEQUENCE</scope>
    <source>
        <strain evidence="1">PB745_02</strain>
        <tissue evidence="1">Gill</tissue>
    </source>
</reference>
<protein>
    <submittedName>
        <fullName evidence="1">Uncharacterized protein</fullName>
    </submittedName>
</protein>